<dbReference type="PROSITE" id="PS00022">
    <property type="entry name" value="EGF_1"/>
    <property type="match status" value="1"/>
</dbReference>
<protein>
    <recommendedName>
        <fullName evidence="9 10">EGF-like domain-containing protein</fullName>
    </recommendedName>
</protein>
<keyword evidence="12" id="KW-1185">Reference proteome</keyword>
<keyword evidence="2 8" id="KW-0472">Membrane</keyword>
<keyword evidence="8" id="KW-0812">Transmembrane</keyword>
<evidence type="ECO:0000259" key="9">
    <source>
        <dbReference type="PROSITE" id="PS00022"/>
    </source>
</evidence>
<sequence length="1238" mass="136928">MWAKLARADRLKQAHLRWIVSKAGSENTKVDEINFIQTLMHQDRKMEAESIRAAAKAKEEKLELRVSQIQKRHEGVQARRLQYQQEKKGVVASLPTELLGATPAAPPSASKRKARQQSQPRQQSATSHHHHPTHAANQVDGVQPSLEGSVERTMALNAQRLRDRMRSLTKSTSSIQPSKAPSPPAYIANVGILFRVADRFALVAVTQQDDLFRLTCHFLIALTRQCHPKRHVVARTMQDLRVPVAKIFKTTGLFGMIPLLLASVPIHEFEQLAPSDDSNASNGGNNATEAQSFARKNSSCVVALSGLILRALTNIARLDVTWFQAVVGSSSNHPRFLELVRSVLLSACHELLVELLPLLGYFALQCRAHQKLVREDAPSGDPSVLQLLAATPFPFYSDSRGKDVLFPTLLICCWGDDDNSAILEMDVNPIMLVVYLQKQIEQQRAASTATSSSMSSGESWRGLAARLPLDSWDDVLRYFEGRSGGTRPPCKQHTDFGGYPARSGVGIWVDVDTPQEARTKVSSRGETWDLVMSDEFEIEGRSFKAGQDHLWTALDIPDGVNAALEMYNSSNVYTKNGKLVNKIEEGPTNATYFNQWLEVPAMETRTLHYTAGMIQSWNKFCMQGGLIEVAAKLPGAINNVPDAEHKSVTNNPNALGFKWVDGRKVPLPPLTPVVDGAYYPTWPGIWLMGNLGRALFAGSTTRMWPWTYNECDESLAPHQLISACNANPGYGLNPNQGRGAPEIDILEGGGKAISSSIQIAPGMPDQYRRKPVVKGGPDTDNKTMETNIYCVYGKECLTPGANIPDAPTSAYKERNYKSWYQGLRYAVNSQCPRNYAQAQGEKGYLSVKAAQDKGLINLNYWYWEEMSAAKDVHADLGLIDGKGPLHWGINYEGRCFPIANGYVGSFLCDPDSKNPKCESPRKEGVADTNQMAKFEYQMDAISANWDINHDAYTTFYIYQVEVMGATGYIRWSLRDAPLFEIPAAAITDPPQDPTGKVRNPKKLMIEEPMYIIFNVALAKAWGATPPNVGIGPCRGNATHPAPGSEAYNKTHNICDSFPMYMEVDYIRIYQDVSTMTLGCDPPTHPTKQWIDEHLKDYTDAKNPMTRVDGGATCNSDDDCLAIGTTVPSGRCAERRCFCVKGYGGPRCTKFVGAKSIDTKSPNFFGPQYLYPVVLISVVALVLVLTTVVRRRRHAAAAALAATTQSRKPTKQLDDNFDDDATPQQQQRRFYAPANSSQV</sequence>
<reference evidence="11 12" key="1">
    <citation type="submission" date="2018-08" db="EMBL/GenBank/DDBJ databases">
        <title>Aphanomyces genome sequencing and annotation.</title>
        <authorList>
            <person name="Minardi D."/>
            <person name="Oidtmann B."/>
            <person name="Van Der Giezen M."/>
            <person name="Studholme D.J."/>
        </authorList>
    </citation>
    <scope>NUCLEOTIDE SEQUENCE [LARGE SCALE GENOMIC DNA]</scope>
    <source>
        <strain evidence="11 12">NJM0002</strain>
    </source>
</reference>
<dbReference type="Proteomes" id="UP000285060">
    <property type="component" value="Unassembled WGS sequence"/>
</dbReference>
<evidence type="ECO:0000256" key="4">
    <source>
        <dbReference type="ARBA" id="ARBA00023180"/>
    </source>
</evidence>
<dbReference type="VEuPathDB" id="FungiDB:H310_07911"/>
<keyword evidence="5" id="KW-0961">Cell wall biogenesis/degradation</keyword>
<evidence type="ECO:0000256" key="2">
    <source>
        <dbReference type="ARBA" id="ARBA00023136"/>
    </source>
</evidence>
<evidence type="ECO:0000256" key="1">
    <source>
        <dbReference type="ARBA" id="ARBA00004370"/>
    </source>
</evidence>
<keyword evidence="6" id="KW-0175">Coiled coil</keyword>
<organism evidence="11 12">
    <name type="scientific">Aphanomyces invadans</name>
    <dbReference type="NCBI Taxonomy" id="157072"/>
    <lineage>
        <taxon>Eukaryota</taxon>
        <taxon>Sar</taxon>
        <taxon>Stramenopiles</taxon>
        <taxon>Oomycota</taxon>
        <taxon>Saprolegniomycetes</taxon>
        <taxon>Saprolegniales</taxon>
        <taxon>Verrucalvaceae</taxon>
        <taxon>Aphanomyces</taxon>
    </lineage>
</organism>
<comment type="caution">
    <text evidence="11">The sequence shown here is derived from an EMBL/GenBank/DDBJ whole genome shotgun (WGS) entry which is preliminary data.</text>
</comment>
<dbReference type="Pfam" id="PF03935">
    <property type="entry name" value="SKN1_KRE6_Sbg1"/>
    <property type="match status" value="3"/>
</dbReference>
<dbReference type="InterPro" id="IPR005629">
    <property type="entry name" value="Skn1/Kre6/Sbg1"/>
</dbReference>
<dbReference type="SUPFAM" id="SSF49899">
    <property type="entry name" value="Concanavalin A-like lectins/glucanases"/>
    <property type="match status" value="1"/>
</dbReference>
<proteinExistence type="predicted"/>
<dbReference type="Gene3D" id="2.60.120.200">
    <property type="match status" value="2"/>
</dbReference>
<evidence type="ECO:0000256" key="7">
    <source>
        <dbReference type="SAM" id="MobiDB-lite"/>
    </source>
</evidence>
<evidence type="ECO:0000256" key="3">
    <source>
        <dbReference type="ARBA" id="ARBA00023157"/>
    </source>
</evidence>
<dbReference type="GO" id="GO:0005789">
    <property type="term" value="C:endoplasmic reticulum membrane"/>
    <property type="evidence" value="ECO:0007669"/>
    <property type="project" value="TreeGrafter"/>
</dbReference>
<dbReference type="EMBL" id="QUSY01000331">
    <property type="protein sequence ID" value="RHY30320.1"/>
    <property type="molecule type" value="Genomic_DNA"/>
</dbReference>
<accession>A0A418AXL5</accession>
<gene>
    <name evidence="11" type="ORF">DYB32_004411</name>
</gene>
<dbReference type="GO" id="GO:0005886">
    <property type="term" value="C:plasma membrane"/>
    <property type="evidence" value="ECO:0007669"/>
    <property type="project" value="TreeGrafter"/>
</dbReference>
<evidence type="ECO:0000313" key="11">
    <source>
        <dbReference type="EMBL" id="RHY30320.1"/>
    </source>
</evidence>
<feature type="compositionally biased region" description="Polar residues" evidence="7">
    <location>
        <begin position="1221"/>
        <end position="1238"/>
    </location>
</feature>
<dbReference type="InterPro" id="IPR000742">
    <property type="entry name" value="EGF"/>
</dbReference>
<keyword evidence="8" id="KW-1133">Transmembrane helix</keyword>
<keyword evidence="3" id="KW-1015">Disulfide bond</keyword>
<evidence type="ECO:0000256" key="8">
    <source>
        <dbReference type="SAM" id="Phobius"/>
    </source>
</evidence>
<dbReference type="GO" id="GO:0071555">
    <property type="term" value="P:cell wall organization"/>
    <property type="evidence" value="ECO:0007669"/>
    <property type="project" value="UniProtKB-KW"/>
</dbReference>
<dbReference type="PROSITE" id="PS01186">
    <property type="entry name" value="EGF_2"/>
    <property type="match status" value="1"/>
</dbReference>
<feature type="coiled-coil region" evidence="6">
    <location>
        <begin position="45"/>
        <end position="79"/>
    </location>
</feature>
<evidence type="ECO:0000256" key="5">
    <source>
        <dbReference type="ARBA" id="ARBA00023316"/>
    </source>
</evidence>
<dbReference type="AlphaFoldDB" id="A0A418AXL5"/>
<dbReference type="PANTHER" id="PTHR31361">
    <property type="entry name" value="BETA-GLUCAN SYNTHESIS-ASSOCIATED PROTEIN KRE6-RELATED"/>
    <property type="match status" value="1"/>
</dbReference>
<feature type="region of interest" description="Disordered" evidence="7">
    <location>
        <begin position="100"/>
        <end position="142"/>
    </location>
</feature>
<name>A0A418AXL5_9STRA</name>
<evidence type="ECO:0000259" key="10">
    <source>
        <dbReference type="PROSITE" id="PS01186"/>
    </source>
</evidence>
<dbReference type="VEuPathDB" id="FungiDB:H310_07910"/>
<evidence type="ECO:0000313" key="12">
    <source>
        <dbReference type="Proteomes" id="UP000285060"/>
    </source>
</evidence>
<dbReference type="InterPro" id="IPR013320">
    <property type="entry name" value="ConA-like_dom_sf"/>
</dbReference>
<comment type="subcellular location">
    <subcellularLocation>
        <location evidence="1">Membrane</location>
    </subcellularLocation>
</comment>
<feature type="compositionally biased region" description="Low complexity" evidence="7">
    <location>
        <begin position="116"/>
        <end position="126"/>
    </location>
</feature>
<feature type="transmembrane region" description="Helical" evidence="8">
    <location>
        <begin position="1168"/>
        <end position="1188"/>
    </location>
</feature>
<feature type="region of interest" description="Disordered" evidence="7">
    <location>
        <begin position="1203"/>
        <end position="1238"/>
    </location>
</feature>
<evidence type="ECO:0000256" key="6">
    <source>
        <dbReference type="SAM" id="Coils"/>
    </source>
</evidence>
<feature type="domain" description="EGF-like" evidence="9 10">
    <location>
        <begin position="1136"/>
        <end position="1147"/>
    </location>
</feature>
<dbReference type="GO" id="GO:0006078">
    <property type="term" value="P:(1-&gt;6)-beta-D-glucan biosynthetic process"/>
    <property type="evidence" value="ECO:0007669"/>
    <property type="project" value="TreeGrafter"/>
</dbReference>
<dbReference type="PANTHER" id="PTHR31361:SF1">
    <property type="entry name" value="BETA-GLUCAN SYNTHESIS-ASSOCIATED PROTEIN KRE6-RELATED"/>
    <property type="match status" value="1"/>
</dbReference>
<keyword evidence="4" id="KW-0325">Glycoprotein</keyword>
<dbReference type="GO" id="GO:0015926">
    <property type="term" value="F:glucosidase activity"/>
    <property type="evidence" value="ECO:0007669"/>
    <property type="project" value="TreeGrafter"/>
</dbReference>